<comment type="subcellular location">
    <subcellularLocation>
        <location evidence="1">Membrane</location>
        <topology evidence="1">Single-pass membrane protein</topology>
    </subcellularLocation>
</comment>
<evidence type="ECO:0000256" key="5">
    <source>
        <dbReference type="ARBA" id="ARBA00023136"/>
    </source>
</evidence>
<dbReference type="Pfam" id="PF25917">
    <property type="entry name" value="BSH_RND"/>
    <property type="match status" value="1"/>
</dbReference>
<keyword evidence="5 8" id="KW-0472">Membrane</keyword>
<sequence>MTARLSRILKSLFTLTVFAVALFAGWNVWQGYMDTPWTRDGHVRADVVSLAPDVSGQVEAVLVSDNQRVHKGDVLVRLDPQRFQIALDLANASLKDKTAALDQAQRDAERYNRLKGGPAVSAQAIEKADLALKQAEAAYQEAQSNRDLAALNLKRTKVRAPSNGVISNLALNPGDYVSAGKGVMALIDTDTLRVEGYFEENQLPQIAVGDPVDIALMGQRSPLHGHVESIAAGIEDRERSDGSNLLADVTPTFSWVRLAQRVPVRIALDEVPDGTRLVTGLTATVTVHPTDTAATTTADAENTDRTKPQIGG</sequence>
<feature type="transmembrane region" description="Helical" evidence="8">
    <location>
        <begin position="12"/>
        <end position="29"/>
    </location>
</feature>
<dbReference type="PANTHER" id="PTHR30367">
    <property type="entry name" value="P-HYDROXYBENZOIC ACID EFFLUX PUMP SUBUNIT AAEA-RELATED"/>
    <property type="match status" value="1"/>
</dbReference>
<evidence type="ECO:0000259" key="11">
    <source>
        <dbReference type="Pfam" id="PF25963"/>
    </source>
</evidence>
<dbReference type="NCBIfam" id="TIGR01730">
    <property type="entry name" value="RND_mfp"/>
    <property type="match status" value="1"/>
</dbReference>
<evidence type="ECO:0000256" key="3">
    <source>
        <dbReference type="ARBA" id="ARBA00022692"/>
    </source>
</evidence>
<dbReference type="InterPro" id="IPR050393">
    <property type="entry name" value="MFP_Efflux_Pump"/>
</dbReference>
<evidence type="ECO:0000256" key="7">
    <source>
        <dbReference type="SAM" id="MobiDB-lite"/>
    </source>
</evidence>
<keyword evidence="6" id="KW-0175">Coiled coil</keyword>
<proteinExistence type="inferred from homology"/>
<keyword evidence="13" id="KW-1185">Reference proteome</keyword>
<keyword evidence="4 8" id="KW-1133">Transmembrane helix</keyword>
<dbReference type="Gene3D" id="1.10.287.470">
    <property type="entry name" value="Helix hairpin bin"/>
    <property type="match status" value="1"/>
</dbReference>
<dbReference type="RefSeq" id="WP_207255673.1">
    <property type="nucleotide sequence ID" value="NZ_JAFMPP010000001.1"/>
</dbReference>
<evidence type="ECO:0000259" key="9">
    <source>
        <dbReference type="Pfam" id="PF25876"/>
    </source>
</evidence>
<evidence type="ECO:0000256" key="6">
    <source>
        <dbReference type="SAM" id="Coils"/>
    </source>
</evidence>
<evidence type="ECO:0000256" key="4">
    <source>
        <dbReference type="ARBA" id="ARBA00022989"/>
    </source>
</evidence>
<feature type="domain" description="Multidrug resistance protein MdtA-like alpha-helical hairpin" evidence="9">
    <location>
        <begin position="87"/>
        <end position="155"/>
    </location>
</feature>
<organism evidence="12 13">
    <name type="scientific">Jiella flava</name>
    <dbReference type="NCBI Taxonomy" id="2816857"/>
    <lineage>
        <taxon>Bacteria</taxon>
        <taxon>Pseudomonadati</taxon>
        <taxon>Pseudomonadota</taxon>
        <taxon>Alphaproteobacteria</taxon>
        <taxon>Hyphomicrobiales</taxon>
        <taxon>Aurantimonadaceae</taxon>
        <taxon>Jiella</taxon>
    </lineage>
</organism>
<dbReference type="InterPro" id="IPR058625">
    <property type="entry name" value="MdtA-like_BSH"/>
</dbReference>
<feature type="compositionally biased region" description="Basic and acidic residues" evidence="7">
    <location>
        <begin position="302"/>
        <end position="312"/>
    </location>
</feature>
<dbReference type="Gene3D" id="2.40.50.100">
    <property type="match status" value="1"/>
</dbReference>
<feature type="domain" description="p-hydroxybenzoic acid efflux pump subunit AaeA-like beta-barrel" evidence="11">
    <location>
        <begin position="191"/>
        <end position="288"/>
    </location>
</feature>
<dbReference type="SUPFAM" id="SSF111369">
    <property type="entry name" value="HlyD-like secretion proteins"/>
    <property type="match status" value="1"/>
</dbReference>
<feature type="region of interest" description="Disordered" evidence="7">
    <location>
        <begin position="292"/>
        <end position="312"/>
    </location>
</feature>
<dbReference type="Gene3D" id="2.40.30.170">
    <property type="match status" value="1"/>
</dbReference>
<reference evidence="12" key="1">
    <citation type="submission" date="2021-03" db="EMBL/GenBank/DDBJ databases">
        <title>Whole genome sequence of Jiella sp. CQZ9-1.</title>
        <authorList>
            <person name="Tuo L."/>
        </authorList>
    </citation>
    <scope>NUCLEOTIDE SEQUENCE</scope>
    <source>
        <strain evidence="12">CQZ9-1</strain>
    </source>
</reference>
<comment type="caution">
    <text evidence="12">The sequence shown here is derived from an EMBL/GenBank/DDBJ whole genome shotgun (WGS) entry which is preliminary data.</text>
</comment>
<dbReference type="InterPro" id="IPR058624">
    <property type="entry name" value="MdtA-like_HH"/>
</dbReference>
<dbReference type="EMBL" id="JAFMPP010000001">
    <property type="protein sequence ID" value="MBO0661025.1"/>
    <property type="molecule type" value="Genomic_DNA"/>
</dbReference>
<dbReference type="GO" id="GO:0016020">
    <property type="term" value="C:membrane"/>
    <property type="evidence" value="ECO:0007669"/>
    <property type="project" value="InterPro"/>
</dbReference>
<feature type="domain" description="Multidrug resistance protein MdtA-like barrel-sandwich hybrid" evidence="10">
    <location>
        <begin position="47"/>
        <end position="187"/>
    </location>
</feature>
<keyword evidence="3 8" id="KW-0812">Transmembrane</keyword>
<dbReference type="InterPro" id="IPR006143">
    <property type="entry name" value="RND_pump_MFP"/>
</dbReference>
<dbReference type="GO" id="GO:0022857">
    <property type="term" value="F:transmembrane transporter activity"/>
    <property type="evidence" value="ECO:0007669"/>
    <property type="project" value="InterPro"/>
</dbReference>
<dbReference type="Pfam" id="PF25876">
    <property type="entry name" value="HH_MFP_RND"/>
    <property type="match status" value="1"/>
</dbReference>
<dbReference type="InterPro" id="IPR058634">
    <property type="entry name" value="AaeA-lik-b-barrel"/>
</dbReference>
<protein>
    <submittedName>
        <fullName evidence="12">HlyD family secretion protein</fullName>
    </submittedName>
</protein>
<evidence type="ECO:0000256" key="2">
    <source>
        <dbReference type="ARBA" id="ARBA00009477"/>
    </source>
</evidence>
<comment type="similarity">
    <text evidence="2">Belongs to the membrane fusion protein (MFP) (TC 8.A.1) family.</text>
</comment>
<evidence type="ECO:0000313" key="12">
    <source>
        <dbReference type="EMBL" id="MBO0661025.1"/>
    </source>
</evidence>
<dbReference type="AlphaFoldDB" id="A0A939JSF3"/>
<gene>
    <name evidence="12" type="ORF">J1C48_00425</name>
</gene>
<feature type="coiled-coil region" evidence="6">
    <location>
        <begin position="87"/>
        <end position="152"/>
    </location>
</feature>
<dbReference type="Proteomes" id="UP000664122">
    <property type="component" value="Unassembled WGS sequence"/>
</dbReference>
<dbReference type="PANTHER" id="PTHR30367:SF12">
    <property type="entry name" value="P-HYDROXYBENZOIC ACID EFFLUX PUMP SUBUNIT AAEA"/>
    <property type="match status" value="1"/>
</dbReference>
<dbReference type="Pfam" id="PF25963">
    <property type="entry name" value="Beta-barrel_AAEA"/>
    <property type="match status" value="1"/>
</dbReference>
<evidence type="ECO:0000313" key="13">
    <source>
        <dbReference type="Proteomes" id="UP000664122"/>
    </source>
</evidence>
<evidence type="ECO:0000259" key="10">
    <source>
        <dbReference type="Pfam" id="PF25917"/>
    </source>
</evidence>
<evidence type="ECO:0000256" key="8">
    <source>
        <dbReference type="SAM" id="Phobius"/>
    </source>
</evidence>
<name>A0A939JSF3_9HYPH</name>
<evidence type="ECO:0000256" key="1">
    <source>
        <dbReference type="ARBA" id="ARBA00004167"/>
    </source>
</evidence>
<accession>A0A939JSF3</accession>